<organism evidence="1 2">
    <name type="scientific">Vitis vinifera</name>
    <name type="common">Grape</name>
    <dbReference type="NCBI Taxonomy" id="29760"/>
    <lineage>
        <taxon>Eukaryota</taxon>
        <taxon>Viridiplantae</taxon>
        <taxon>Streptophyta</taxon>
        <taxon>Embryophyta</taxon>
        <taxon>Tracheophyta</taxon>
        <taxon>Spermatophyta</taxon>
        <taxon>Magnoliopsida</taxon>
        <taxon>eudicotyledons</taxon>
        <taxon>Gunneridae</taxon>
        <taxon>Pentapetalae</taxon>
        <taxon>rosids</taxon>
        <taxon>Vitales</taxon>
        <taxon>Vitaceae</taxon>
        <taxon>Viteae</taxon>
        <taxon>Vitis</taxon>
    </lineage>
</organism>
<reference evidence="2" key="1">
    <citation type="journal article" date="2007" name="Nature">
        <title>The grapevine genome sequence suggests ancestral hexaploidization in major angiosperm phyla.</title>
        <authorList>
            <consortium name="The French-Italian Public Consortium for Grapevine Genome Characterization."/>
            <person name="Jaillon O."/>
            <person name="Aury J.-M."/>
            <person name="Noel B."/>
            <person name="Policriti A."/>
            <person name="Clepet C."/>
            <person name="Casagrande A."/>
            <person name="Choisne N."/>
            <person name="Aubourg S."/>
            <person name="Vitulo N."/>
            <person name="Jubin C."/>
            <person name="Vezzi A."/>
            <person name="Legeai F."/>
            <person name="Hugueney P."/>
            <person name="Dasilva C."/>
            <person name="Horner D."/>
            <person name="Mica E."/>
            <person name="Jublot D."/>
            <person name="Poulain J."/>
            <person name="Bruyere C."/>
            <person name="Billault A."/>
            <person name="Segurens B."/>
            <person name="Gouyvenoux M."/>
            <person name="Ugarte E."/>
            <person name="Cattonaro F."/>
            <person name="Anthouard V."/>
            <person name="Vico V."/>
            <person name="Del Fabbro C."/>
            <person name="Alaux M."/>
            <person name="Di Gaspero G."/>
            <person name="Dumas V."/>
            <person name="Felice N."/>
            <person name="Paillard S."/>
            <person name="Juman I."/>
            <person name="Moroldo M."/>
            <person name="Scalabrin S."/>
            <person name="Canaguier A."/>
            <person name="Le Clainche I."/>
            <person name="Malacrida G."/>
            <person name="Durand E."/>
            <person name="Pesole G."/>
            <person name="Laucou V."/>
            <person name="Chatelet P."/>
            <person name="Merdinoglu D."/>
            <person name="Delledonne M."/>
            <person name="Pezzotti M."/>
            <person name="Lecharny A."/>
            <person name="Scarpelli C."/>
            <person name="Artiguenave F."/>
            <person name="Pe M.E."/>
            <person name="Valle G."/>
            <person name="Morgante M."/>
            <person name="Caboche M."/>
            <person name="Adam-Blondon A.-F."/>
            <person name="Weissenbach J."/>
            <person name="Quetier F."/>
            <person name="Wincker P."/>
        </authorList>
    </citation>
    <scope>NUCLEOTIDE SEQUENCE [LARGE SCALE GENOMIC DNA]</scope>
    <source>
        <strain evidence="2">cv. Pinot noir / PN40024</strain>
    </source>
</reference>
<protein>
    <submittedName>
        <fullName evidence="1">Uncharacterized protein</fullName>
    </submittedName>
</protein>
<gene>
    <name evidence="1" type="ordered locus">VIT_15s0021g02320</name>
</gene>
<proteinExistence type="predicted"/>
<dbReference type="eggNOG" id="ENOG502T2I0">
    <property type="taxonomic scope" value="Eukaryota"/>
</dbReference>
<keyword evidence="2" id="KW-1185">Reference proteome</keyword>
<dbReference type="AlphaFoldDB" id="D7SLT4"/>
<evidence type="ECO:0000313" key="2">
    <source>
        <dbReference type="Proteomes" id="UP000009183"/>
    </source>
</evidence>
<evidence type="ECO:0000313" key="1">
    <source>
        <dbReference type="EMBL" id="CBI16612.3"/>
    </source>
</evidence>
<dbReference type="EMBL" id="FN594952">
    <property type="protein sequence ID" value="CBI16612.3"/>
    <property type="molecule type" value="Genomic_DNA"/>
</dbReference>
<dbReference type="Proteomes" id="UP000009183">
    <property type="component" value="Chromosome 15"/>
</dbReference>
<name>D7SLT4_VITVI</name>
<dbReference type="HOGENOM" id="CLU_2547208_0_0_1"/>
<accession>D7SLT4</accession>
<dbReference type="InParanoid" id="D7SLT4"/>
<dbReference type="PaxDb" id="29760-VIT_15s0021g02320.t01"/>
<sequence length="83" mass="9021">MFTAVSVLSPVRTHNFLPACASLLMHSRTPFRSLSSTIVAARRIKSFSILSATSSIISSQSVLAKFFLGLKIYPLTPKTGCIF</sequence>